<dbReference type="GO" id="GO:0000056">
    <property type="term" value="P:ribosomal small subunit export from nucleus"/>
    <property type="evidence" value="ECO:0007669"/>
    <property type="project" value="InterPro"/>
</dbReference>
<dbReference type="STRING" id="1230383.M5E6Z2"/>
<evidence type="ECO:0000256" key="7">
    <source>
        <dbReference type="ARBA" id="ARBA00023242"/>
    </source>
</evidence>
<keyword evidence="3" id="KW-0509">mRNA transport</keyword>
<dbReference type="Proteomes" id="UP000186303">
    <property type="component" value="Chromosome 3"/>
</dbReference>
<sequence>MRSWHEALPTHPVLERRGAAPVPEADTVRRTSLLATRGTDLIVVVQNELRMTPLAQTKRAMDQGLEAPGYKVLDSDVLDFAIQSVHVNPTGKLLVVVGTHTLALVILPRRGYMKQIGARVPVKAVRIGAFYHAPHGTSAIAQCRWHPLGTEGASLVVLTEDAIVREYDVAHDVDEPKQTIAVLPPTRSAPSKWSADDDDEHCAVSCAFGRDIGESRALAPAVHEDDSLDTGATYMPTWLPYTLFVLMRSGDVYVVCPFLPHHAMLSRSAVQALAKTEAQHARTRTLKYLAEILRQMPSSSVRASPAPDLTLDDEASSPLEAVAITAPSSVAHRVAVQGPCFLRPSPRELDDEYTSQACDLWLGQIRADETRARLDVLAIAARDGSLHLGLLAAPITPAWARSTAPPTIAVHECVDLALPGPRAALLAANHVSLVEDPLYPDTIYATHLYGMHALSLRSWTAPLLDALTHSDKQALQQTVQDGVPTDVTCVVRMPADEAAGIAGALVLNDVYLSYTLVVLTADGQLAARELVLHPGASAPAHEPVPDAERTYRPLLSHPFTPPSALTPVPLALPRSWAPHTAVLPVTPDALRALGQLAEAVRARLQEVAAAGSAVQARVSEQMAEMQRQLRELQVAQECAAALQARELPERVRRLEEAQAKTVQRLDTLLQKLMDEHTPQLSMYERRWFDELERMSDEFGAPHSRAAAQQQKLAHQLDVLRPQLQARAAQQAAASEPGASALGTRQLARVEAVLAEEARLLAQARAKVQRLQQAMYARS</sequence>
<evidence type="ECO:0000256" key="6">
    <source>
        <dbReference type="ARBA" id="ARBA00023132"/>
    </source>
</evidence>
<keyword evidence="9" id="KW-1185">Reference proteome</keyword>
<dbReference type="AlphaFoldDB" id="M5E6Z2"/>
<dbReference type="InterPro" id="IPR037700">
    <property type="entry name" value="NUP88/NUP82"/>
</dbReference>
<comment type="subcellular location">
    <subcellularLocation>
        <location evidence="1">Nucleus</location>
        <location evidence="1">Nuclear pore complex</location>
    </subcellularLocation>
</comment>
<keyword evidence="4" id="KW-0653">Protein transport</keyword>
<organism evidence="8 9">
    <name type="scientific">Malassezia sympodialis (strain ATCC 42132)</name>
    <name type="common">Atopic eczema-associated yeast</name>
    <dbReference type="NCBI Taxonomy" id="1230383"/>
    <lineage>
        <taxon>Eukaryota</taxon>
        <taxon>Fungi</taxon>
        <taxon>Dikarya</taxon>
        <taxon>Basidiomycota</taxon>
        <taxon>Ustilaginomycotina</taxon>
        <taxon>Malasseziomycetes</taxon>
        <taxon>Malasseziales</taxon>
        <taxon>Malasseziaceae</taxon>
        <taxon>Malassezia</taxon>
    </lineage>
</organism>
<dbReference type="OMA" id="QFYHASK"/>
<gene>
    <name evidence="8" type="ORF">MSYG_2060</name>
</gene>
<dbReference type="EMBL" id="LT671823">
    <property type="protein sequence ID" value="SHO77718.1"/>
    <property type="molecule type" value="Genomic_DNA"/>
</dbReference>
<evidence type="ECO:0000256" key="3">
    <source>
        <dbReference type="ARBA" id="ARBA00022816"/>
    </source>
</evidence>
<dbReference type="VEuPathDB" id="FungiDB:MSYG_2060"/>
<keyword evidence="2" id="KW-0813">Transport</keyword>
<keyword evidence="6" id="KW-0906">Nuclear pore complex</keyword>
<protein>
    <submittedName>
        <fullName evidence="8">Uncharacterized protein</fullName>
    </submittedName>
</protein>
<dbReference type="GO" id="GO:0006606">
    <property type="term" value="P:protein import into nucleus"/>
    <property type="evidence" value="ECO:0007669"/>
    <property type="project" value="TreeGrafter"/>
</dbReference>
<evidence type="ECO:0000256" key="4">
    <source>
        <dbReference type="ARBA" id="ARBA00022927"/>
    </source>
</evidence>
<dbReference type="GO" id="GO:0000055">
    <property type="term" value="P:ribosomal large subunit export from nucleus"/>
    <property type="evidence" value="ECO:0007669"/>
    <property type="project" value="InterPro"/>
</dbReference>
<accession>M5E6Z2</accession>
<evidence type="ECO:0000313" key="9">
    <source>
        <dbReference type="Proteomes" id="UP000186303"/>
    </source>
</evidence>
<evidence type="ECO:0000313" key="8">
    <source>
        <dbReference type="EMBL" id="SHO77718.1"/>
    </source>
</evidence>
<proteinExistence type="predicted"/>
<dbReference type="Pfam" id="PF10168">
    <property type="entry name" value="Nup88"/>
    <property type="match status" value="2"/>
</dbReference>
<reference evidence="9" key="1">
    <citation type="journal article" date="2017" name="Nucleic Acids Res.">
        <title>Proteogenomics produces comprehensive and highly accurate protein-coding gene annotation in a complete genome assembly of Malassezia sympodialis.</title>
        <authorList>
            <person name="Zhu Y."/>
            <person name="Engstroem P.G."/>
            <person name="Tellgren-Roth C."/>
            <person name="Baudo C.D."/>
            <person name="Kennell J.C."/>
            <person name="Sun S."/>
            <person name="Billmyre R.B."/>
            <person name="Schroeder M.S."/>
            <person name="Andersson A."/>
            <person name="Holm T."/>
            <person name="Sigurgeirsson B."/>
            <person name="Wu G."/>
            <person name="Sankaranarayanan S.R."/>
            <person name="Siddharthan R."/>
            <person name="Sanyal K."/>
            <person name="Lundeberg J."/>
            <person name="Nystedt B."/>
            <person name="Boekhout T."/>
            <person name="Dawson T.L. Jr."/>
            <person name="Heitman J."/>
            <person name="Scheynius A."/>
            <person name="Lehtioe J."/>
        </authorList>
    </citation>
    <scope>NUCLEOTIDE SEQUENCE [LARGE SCALE GENOMIC DNA]</scope>
    <source>
        <strain evidence="9">ATCC 42132</strain>
    </source>
</reference>
<keyword evidence="5" id="KW-0811">Translocation</keyword>
<dbReference type="OrthoDB" id="341482at2759"/>
<dbReference type="PANTHER" id="PTHR13257:SF0">
    <property type="entry name" value="NUCLEAR PORE COMPLEX PROTEIN NUP88"/>
    <property type="match status" value="1"/>
</dbReference>
<dbReference type="GO" id="GO:0017056">
    <property type="term" value="F:structural constituent of nuclear pore"/>
    <property type="evidence" value="ECO:0007669"/>
    <property type="project" value="InterPro"/>
</dbReference>
<evidence type="ECO:0000256" key="5">
    <source>
        <dbReference type="ARBA" id="ARBA00023010"/>
    </source>
</evidence>
<evidence type="ECO:0000256" key="2">
    <source>
        <dbReference type="ARBA" id="ARBA00022448"/>
    </source>
</evidence>
<keyword evidence="7" id="KW-0539">Nucleus</keyword>
<dbReference type="HOGENOM" id="CLU_006117_0_0_1"/>
<dbReference type="PANTHER" id="PTHR13257">
    <property type="entry name" value="NUCLEOPORIN NUP84-RELATED"/>
    <property type="match status" value="1"/>
</dbReference>
<evidence type="ECO:0000256" key="1">
    <source>
        <dbReference type="ARBA" id="ARBA00004567"/>
    </source>
</evidence>
<dbReference type="InterPro" id="IPR019321">
    <property type="entry name" value="Nucleoporin_Nup88"/>
</dbReference>
<dbReference type="RefSeq" id="XP_018739213.1">
    <property type="nucleotide sequence ID" value="XM_018885682.1"/>
</dbReference>
<dbReference type="KEGG" id="msym:MSY001_0591"/>
<name>M5E6Z2_MALS4</name>
<dbReference type="GO" id="GO:0005643">
    <property type="term" value="C:nuclear pore"/>
    <property type="evidence" value="ECO:0007669"/>
    <property type="project" value="UniProtKB-SubCell"/>
</dbReference>
<dbReference type="GO" id="GO:0006406">
    <property type="term" value="P:mRNA export from nucleus"/>
    <property type="evidence" value="ECO:0007669"/>
    <property type="project" value="TreeGrafter"/>
</dbReference>